<dbReference type="InterPro" id="IPR036116">
    <property type="entry name" value="FN3_sf"/>
</dbReference>
<feature type="domain" description="Fibronectin type-III" evidence="2">
    <location>
        <begin position="1"/>
        <end position="71"/>
    </location>
</feature>
<keyword evidence="4" id="KW-1185">Reference proteome</keyword>
<gene>
    <name evidence="3" type="ORF">GBAR_LOCUS12828</name>
</gene>
<dbReference type="Proteomes" id="UP001174909">
    <property type="component" value="Unassembled WGS sequence"/>
</dbReference>
<comment type="caution">
    <text evidence="3">The sequence shown here is derived from an EMBL/GenBank/DDBJ whole genome shotgun (WGS) entry which is preliminary data.</text>
</comment>
<dbReference type="CDD" id="cd00063">
    <property type="entry name" value="FN3"/>
    <property type="match status" value="1"/>
</dbReference>
<evidence type="ECO:0000256" key="1">
    <source>
        <dbReference type="SAM" id="Phobius"/>
    </source>
</evidence>
<evidence type="ECO:0000313" key="3">
    <source>
        <dbReference type="EMBL" id="CAI8021681.1"/>
    </source>
</evidence>
<proteinExistence type="predicted"/>
<protein>
    <recommendedName>
        <fullName evidence="2">Fibronectin type-III domain-containing protein</fullName>
    </recommendedName>
</protein>
<organism evidence="3 4">
    <name type="scientific">Geodia barretti</name>
    <name type="common">Barrett's horny sponge</name>
    <dbReference type="NCBI Taxonomy" id="519541"/>
    <lineage>
        <taxon>Eukaryota</taxon>
        <taxon>Metazoa</taxon>
        <taxon>Porifera</taxon>
        <taxon>Demospongiae</taxon>
        <taxon>Heteroscleromorpha</taxon>
        <taxon>Tetractinellida</taxon>
        <taxon>Astrophorina</taxon>
        <taxon>Geodiidae</taxon>
        <taxon>Geodia</taxon>
    </lineage>
</organism>
<evidence type="ECO:0000313" key="4">
    <source>
        <dbReference type="Proteomes" id="UP001174909"/>
    </source>
</evidence>
<feature type="transmembrane region" description="Helical" evidence="1">
    <location>
        <begin position="94"/>
        <end position="119"/>
    </location>
</feature>
<evidence type="ECO:0000259" key="2">
    <source>
        <dbReference type="PROSITE" id="PS50853"/>
    </source>
</evidence>
<dbReference type="PROSITE" id="PS50853">
    <property type="entry name" value="FN3"/>
    <property type="match status" value="1"/>
</dbReference>
<dbReference type="SUPFAM" id="SSF49265">
    <property type="entry name" value="Fibronectin type III"/>
    <property type="match status" value="1"/>
</dbReference>
<dbReference type="EMBL" id="CASHTH010001913">
    <property type="protein sequence ID" value="CAI8021681.1"/>
    <property type="molecule type" value="Genomic_DNA"/>
</dbReference>
<dbReference type="AlphaFoldDB" id="A0AA35S4C1"/>
<accession>A0AA35S4C1</accession>
<reference evidence="3" key="1">
    <citation type="submission" date="2023-03" db="EMBL/GenBank/DDBJ databases">
        <authorList>
            <person name="Steffen K."/>
            <person name="Cardenas P."/>
        </authorList>
    </citation>
    <scope>NUCLEOTIDE SEQUENCE</scope>
</reference>
<feature type="non-terminal residue" evidence="3">
    <location>
        <position position="121"/>
    </location>
</feature>
<dbReference type="InterPro" id="IPR013783">
    <property type="entry name" value="Ig-like_fold"/>
</dbReference>
<keyword evidence="1" id="KW-0472">Membrane</keyword>
<keyword evidence="1" id="KW-0812">Transmembrane</keyword>
<sequence>PQGDIIHYNVRITSVTNESEIFVLVEGVNDTFLDVKPFVLSDGEYFIQVQAVTKVGGGNFSTPVIVTVLFGTTENATTATNPPVIQSAKQDDTVLFSLAVLPSFIIVSVAIAVFSLLYYRR</sequence>
<name>A0AA35S4C1_GEOBA</name>
<dbReference type="InterPro" id="IPR003961">
    <property type="entry name" value="FN3_dom"/>
</dbReference>
<keyword evidence="1" id="KW-1133">Transmembrane helix</keyword>
<dbReference type="Gene3D" id="2.60.40.10">
    <property type="entry name" value="Immunoglobulins"/>
    <property type="match status" value="1"/>
</dbReference>